<keyword evidence="2 4" id="KW-0238">DNA-binding</keyword>
<keyword evidence="1" id="KW-0805">Transcription regulation</keyword>
<keyword evidence="7" id="KW-1185">Reference proteome</keyword>
<dbReference type="Gene3D" id="1.10.357.10">
    <property type="entry name" value="Tetracycline Repressor, domain 2"/>
    <property type="match status" value="1"/>
</dbReference>
<dbReference type="PRINTS" id="PR00455">
    <property type="entry name" value="HTHTETR"/>
</dbReference>
<dbReference type="Proteomes" id="UP000483004">
    <property type="component" value="Unassembled WGS sequence"/>
</dbReference>
<feature type="domain" description="HTH tetR-type" evidence="5">
    <location>
        <begin position="12"/>
        <end position="72"/>
    </location>
</feature>
<evidence type="ECO:0000259" key="5">
    <source>
        <dbReference type="PROSITE" id="PS50977"/>
    </source>
</evidence>
<dbReference type="GO" id="GO:0003700">
    <property type="term" value="F:DNA-binding transcription factor activity"/>
    <property type="evidence" value="ECO:0007669"/>
    <property type="project" value="TreeGrafter"/>
</dbReference>
<evidence type="ECO:0000313" key="7">
    <source>
        <dbReference type="Proteomes" id="UP000483004"/>
    </source>
</evidence>
<dbReference type="InterPro" id="IPR001647">
    <property type="entry name" value="HTH_TetR"/>
</dbReference>
<dbReference type="PANTHER" id="PTHR30055">
    <property type="entry name" value="HTH-TYPE TRANSCRIPTIONAL REGULATOR RUTR"/>
    <property type="match status" value="1"/>
</dbReference>
<dbReference type="RefSeq" id="WP_151539243.1">
    <property type="nucleotide sequence ID" value="NZ_WBMR01000013.1"/>
</dbReference>
<evidence type="ECO:0000256" key="1">
    <source>
        <dbReference type="ARBA" id="ARBA00023015"/>
    </source>
</evidence>
<gene>
    <name evidence="6" type="ORF">F9B16_07510</name>
</gene>
<dbReference type="Pfam" id="PF00440">
    <property type="entry name" value="TetR_N"/>
    <property type="match status" value="1"/>
</dbReference>
<evidence type="ECO:0000313" key="6">
    <source>
        <dbReference type="EMBL" id="KAB2386335.1"/>
    </source>
</evidence>
<sequence length="211" mass="24321">MRKTARRHQQGEESRLRILEATLAIAAERGYDGTSIALVTEATGLPPSSVYWHFRNKDELLAETLEFSYRRWRETAPTWRARVETGDPAEEVRDRLQRASHSIADRPEFWRLGLMLGLANRSKEPAARRRYIEVRTETRVAIRTWWEQVLSGDAPERARDVAERMARFHLAVMDGLYMGIRSDRGWNLERLVDLIADGVYAQAVAWLGEAA</sequence>
<feature type="DNA-binding region" description="H-T-H motif" evidence="4">
    <location>
        <begin position="35"/>
        <end position="54"/>
    </location>
</feature>
<reference evidence="6 7" key="1">
    <citation type="submission" date="2019-09" db="EMBL/GenBank/DDBJ databases">
        <title>Actinomadura physcomitrii sp. nov., a novel actinomycete isolated from moss [Physcomitrium sphaericum (Ludw) Fuernr].</title>
        <authorList>
            <person name="Liu C."/>
            <person name="Zhuang X."/>
        </authorList>
    </citation>
    <scope>NUCLEOTIDE SEQUENCE [LARGE SCALE GENOMIC DNA]</scope>
    <source>
        <strain evidence="6 7">CYP1-1B</strain>
    </source>
</reference>
<comment type="caution">
    <text evidence="6">The sequence shown here is derived from an EMBL/GenBank/DDBJ whole genome shotgun (WGS) entry which is preliminary data.</text>
</comment>
<dbReference type="GO" id="GO:0000976">
    <property type="term" value="F:transcription cis-regulatory region binding"/>
    <property type="evidence" value="ECO:0007669"/>
    <property type="project" value="TreeGrafter"/>
</dbReference>
<dbReference type="EMBL" id="WBMR01000013">
    <property type="protein sequence ID" value="KAB2386335.1"/>
    <property type="molecule type" value="Genomic_DNA"/>
</dbReference>
<proteinExistence type="predicted"/>
<dbReference type="OrthoDB" id="4899232at2"/>
<dbReference type="PANTHER" id="PTHR30055:SF234">
    <property type="entry name" value="HTH-TYPE TRANSCRIPTIONAL REGULATOR BETI"/>
    <property type="match status" value="1"/>
</dbReference>
<protein>
    <submittedName>
        <fullName evidence="6">TetR/AcrR family transcriptional regulator</fullName>
    </submittedName>
</protein>
<name>A0A6L3W270_9ACTN</name>
<dbReference type="PROSITE" id="PS50977">
    <property type="entry name" value="HTH_TETR_2"/>
    <property type="match status" value="1"/>
</dbReference>
<organism evidence="6 7">
    <name type="scientific">Actinomadura montaniterrae</name>
    <dbReference type="NCBI Taxonomy" id="1803903"/>
    <lineage>
        <taxon>Bacteria</taxon>
        <taxon>Bacillati</taxon>
        <taxon>Actinomycetota</taxon>
        <taxon>Actinomycetes</taxon>
        <taxon>Streptosporangiales</taxon>
        <taxon>Thermomonosporaceae</taxon>
        <taxon>Actinomadura</taxon>
    </lineage>
</organism>
<evidence type="ECO:0000256" key="3">
    <source>
        <dbReference type="ARBA" id="ARBA00023163"/>
    </source>
</evidence>
<dbReference type="SUPFAM" id="SSF46689">
    <property type="entry name" value="Homeodomain-like"/>
    <property type="match status" value="1"/>
</dbReference>
<accession>A0A6L3W270</accession>
<dbReference type="InterPro" id="IPR009057">
    <property type="entry name" value="Homeodomain-like_sf"/>
</dbReference>
<keyword evidence="3" id="KW-0804">Transcription</keyword>
<evidence type="ECO:0000256" key="4">
    <source>
        <dbReference type="PROSITE-ProRule" id="PRU00335"/>
    </source>
</evidence>
<evidence type="ECO:0000256" key="2">
    <source>
        <dbReference type="ARBA" id="ARBA00023125"/>
    </source>
</evidence>
<dbReference type="InterPro" id="IPR050109">
    <property type="entry name" value="HTH-type_TetR-like_transc_reg"/>
</dbReference>
<dbReference type="AlphaFoldDB" id="A0A6L3W270"/>